<evidence type="ECO:0000313" key="13">
    <source>
        <dbReference type="Proteomes" id="UP000663831"/>
    </source>
</evidence>
<dbReference type="PANTHER" id="PTHR12360">
    <property type="entry name" value="NUCLEAR TRANSCRIPTION FACTOR, X-BOX BINDING 1 NFX1"/>
    <property type="match status" value="1"/>
</dbReference>
<keyword evidence="7" id="KW-0805">Transcription regulation</keyword>
<keyword evidence="3" id="KW-0479">Metal-binding</keyword>
<keyword evidence="5" id="KW-0863">Zinc-finger</keyword>
<dbReference type="OrthoDB" id="2548197at2759"/>
<proteinExistence type="inferred from homology"/>
<feature type="compositionally biased region" description="Polar residues" evidence="10">
    <location>
        <begin position="875"/>
        <end position="920"/>
    </location>
</feature>
<evidence type="ECO:0000256" key="4">
    <source>
        <dbReference type="ARBA" id="ARBA00022737"/>
    </source>
</evidence>
<dbReference type="InterPro" id="IPR036867">
    <property type="entry name" value="R3H_dom_sf"/>
</dbReference>
<feature type="compositionally biased region" description="Polar residues" evidence="10">
    <location>
        <begin position="846"/>
        <end position="855"/>
    </location>
</feature>
<gene>
    <name evidence="12" type="ORF">RDB_LOCUS12615</name>
</gene>
<dbReference type="GO" id="GO:0000981">
    <property type="term" value="F:DNA-binding transcription factor activity, RNA polymerase II-specific"/>
    <property type="evidence" value="ECO:0007669"/>
    <property type="project" value="TreeGrafter"/>
</dbReference>
<evidence type="ECO:0000313" key="12">
    <source>
        <dbReference type="EMBL" id="CAE6397766.1"/>
    </source>
</evidence>
<dbReference type="InterPro" id="IPR034078">
    <property type="entry name" value="NFX1_fam"/>
</dbReference>
<evidence type="ECO:0000256" key="7">
    <source>
        <dbReference type="ARBA" id="ARBA00023015"/>
    </source>
</evidence>
<evidence type="ECO:0000256" key="6">
    <source>
        <dbReference type="ARBA" id="ARBA00022833"/>
    </source>
</evidence>
<feature type="compositionally biased region" description="Polar residues" evidence="10">
    <location>
        <begin position="927"/>
        <end position="942"/>
    </location>
</feature>
<dbReference type="GO" id="GO:0000977">
    <property type="term" value="F:RNA polymerase II transcription regulatory region sequence-specific DNA binding"/>
    <property type="evidence" value="ECO:0007669"/>
    <property type="project" value="TreeGrafter"/>
</dbReference>
<feature type="compositionally biased region" description="Basic and acidic residues" evidence="10">
    <location>
        <begin position="948"/>
        <end position="959"/>
    </location>
</feature>
<dbReference type="Proteomes" id="UP000663831">
    <property type="component" value="Unassembled WGS sequence"/>
</dbReference>
<name>A0A8H2WPG5_9AGAM</name>
<feature type="compositionally biased region" description="Polar residues" evidence="10">
    <location>
        <begin position="49"/>
        <end position="59"/>
    </location>
</feature>
<dbReference type="Pfam" id="PF01424">
    <property type="entry name" value="R3H"/>
    <property type="match status" value="1"/>
</dbReference>
<reference evidence="12" key="1">
    <citation type="submission" date="2021-01" db="EMBL/GenBank/DDBJ databases">
        <authorList>
            <person name="Kaushik A."/>
        </authorList>
    </citation>
    <scope>NUCLEOTIDE SEQUENCE</scope>
    <source>
        <strain evidence="12">AG3-1AP</strain>
    </source>
</reference>
<dbReference type="CDD" id="cd06008">
    <property type="entry name" value="NF-X1-zinc-finger"/>
    <property type="match status" value="3"/>
</dbReference>
<dbReference type="PANTHER" id="PTHR12360:SF12">
    <property type="entry name" value="TRANSCRIPTIONAL REPRESSOR NF-X1"/>
    <property type="match status" value="1"/>
</dbReference>
<evidence type="ECO:0000256" key="5">
    <source>
        <dbReference type="ARBA" id="ARBA00022771"/>
    </source>
</evidence>
<dbReference type="InterPro" id="IPR000967">
    <property type="entry name" value="Znf_NFX1"/>
</dbReference>
<feature type="region of interest" description="Disordered" evidence="10">
    <location>
        <begin position="1"/>
        <end position="168"/>
    </location>
</feature>
<keyword evidence="9" id="KW-0539">Nucleus</keyword>
<evidence type="ECO:0000256" key="9">
    <source>
        <dbReference type="ARBA" id="ARBA00023242"/>
    </source>
</evidence>
<dbReference type="SMART" id="SM00438">
    <property type="entry name" value="ZnF_NFX"/>
    <property type="match status" value="6"/>
</dbReference>
<dbReference type="GO" id="GO:0000122">
    <property type="term" value="P:negative regulation of transcription by RNA polymerase II"/>
    <property type="evidence" value="ECO:0007669"/>
    <property type="project" value="TreeGrafter"/>
</dbReference>
<dbReference type="GO" id="GO:0008270">
    <property type="term" value="F:zinc ion binding"/>
    <property type="evidence" value="ECO:0007669"/>
    <property type="project" value="UniProtKB-KW"/>
</dbReference>
<dbReference type="AlphaFoldDB" id="A0A8H2WPG5"/>
<sequence length="966" mass="102666">MSALPADRGPPNSASLATAEAPGSRSRRPNRRGRGRRNNSPRPDDINDGTGQAPVSISNAPRGRGRNRNRPPHREGPGAAGGEVHQLPPHLTTESQGDVSATESTGSHSQPRRGRGGRGNRNAGRGTQAPVRGGRRQHFGARLTEGSGQSAVPPSEPLPPPPTSGDLTSRLIYSLSHKHDAVDCPICFNPVHPAQSIWSCGPPPTPVGDAPATCCWTIFHMKCIKEWARKSVEATREAYRARNVDLPGEWRCPGCQTKRAVVPQTYMCFCGRATNPVPSQLSTPHSCGEPCARVRKECEHACPLACHPGPCPPCLVSVSKDCWCGSKTIVSRCSVLNKGTSNGSITVPTLSCGQPCGRLLGCEKHTCQLECHAGACTPCQVVDVARCYCGKHEKDMSCGVGVSIDCSAEGQGAWEGRWQCEDICDRNFDCGQHKCQKSCHPPSKTPAICPFSPSLVATCPCTKTPLSVERTACTDPIPTCSQPCSKVHPECGHACTKVCHTDSCPPCTLLVAVKCRCGETTSQVPCSALVDGQQILCQKICKAMRGCGRHECNRVCCPLAGTAGRSKGKRKMDLSTAADCADEDPEGWHLCDLICNKKLSCGNHNCMLPDHRGPCPSAIAAKVLYVTSGAPKNAHHAVLFVGNHSTAGTIHATELAMLVTVDHARKFVESPEKNAFYSGHPCPVPCHAPSACPSIDAVACPAVITVTCACGRITQPAPCGASRVLKCQDACLIAKRNVRLADALGISESGRSSSHNQVTWNPNLIAFARAPTNQPFVKNMEKALADFVTGDKKAHVLPYMPEIRRKIVTEVAEVYRITTQLVDEEPRRSVQLIRRIDSRVPAPLLSQASASTPSRLGSLGDLRKPATVVKPASPGGSSAATISAWRSGTPPSHTPNVAPSLALNSGSPTLGNLPPGSSITPWARPNVASTARTPIPPTSSRVAPSPLERVHTGEIREDVPANWEDE</sequence>
<protein>
    <recommendedName>
        <fullName evidence="11">R3H domain-containing protein</fullName>
    </recommendedName>
</protein>
<evidence type="ECO:0000256" key="1">
    <source>
        <dbReference type="ARBA" id="ARBA00004123"/>
    </source>
</evidence>
<feature type="compositionally biased region" description="Basic residues" evidence="10">
    <location>
        <begin position="25"/>
        <end position="39"/>
    </location>
</feature>
<dbReference type="SUPFAM" id="SSF82708">
    <property type="entry name" value="R3H domain"/>
    <property type="match status" value="1"/>
</dbReference>
<dbReference type="InterPro" id="IPR001374">
    <property type="entry name" value="R3H_dom"/>
</dbReference>
<evidence type="ECO:0000259" key="11">
    <source>
        <dbReference type="PROSITE" id="PS51061"/>
    </source>
</evidence>
<keyword evidence="6" id="KW-0862">Zinc</keyword>
<evidence type="ECO:0000256" key="8">
    <source>
        <dbReference type="ARBA" id="ARBA00023163"/>
    </source>
</evidence>
<feature type="compositionally biased region" description="Polar residues" evidence="10">
    <location>
        <begin position="92"/>
        <end position="109"/>
    </location>
</feature>
<evidence type="ECO:0000256" key="10">
    <source>
        <dbReference type="SAM" id="MobiDB-lite"/>
    </source>
</evidence>
<dbReference type="Gene3D" id="3.30.1370.50">
    <property type="entry name" value="R3H-like domain"/>
    <property type="match status" value="1"/>
</dbReference>
<evidence type="ECO:0000256" key="2">
    <source>
        <dbReference type="ARBA" id="ARBA00007269"/>
    </source>
</evidence>
<accession>A0A8H2WPG5</accession>
<keyword evidence="8" id="KW-0804">Transcription</keyword>
<organism evidence="12 13">
    <name type="scientific">Rhizoctonia solani</name>
    <dbReference type="NCBI Taxonomy" id="456999"/>
    <lineage>
        <taxon>Eukaryota</taxon>
        <taxon>Fungi</taxon>
        <taxon>Dikarya</taxon>
        <taxon>Basidiomycota</taxon>
        <taxon>Agaricomycotina</taxon>
        <taxon>Agaricomycetes</taxon>
        <taxon>Cantharellales</taxon>
        <taxon>Ceratobasidiaceae</taxon>
        <taxon>Rhizoctonia</taxon>
    </lineage>
</organism>
<keyword evidence="4" id="KW-0677">Repeat</keyword>
<comment type="caution">
    <text evidence="12">The sequence shown here is derived from an EMBL/GenBank/DDBJ whole genome shotgun (WGS) entry which is preliminary data.</text>
</comment>
<dbReference type="PROSITE" id="PS51061">
    <property type="entry name" value="R3H"/>
    <property type="match status" value="1"/>
</dbReference>
<comment type="similarity">
    <text evidence="2">Belongs to the NFX1 family.</text>
</comment>
<feature type="compositionally biased region" description="Pro residues" evidence="10">
    <location>
        <begin position="154"/>
        <end position="163"/>
    </location>
</feature>
<evidence type="ECO:0000256" key="3">
    <source>
        <dbReference type="ARBA" id="ARBA00022723"/>
    </source>
</evidence>
<feature type="region of interest" description="Disordered" evidence="10">
    <location>
        <begin position="844"/>
        <end position="966"/>
    </location>
</feature>
<comment type="subcellular location">
    <subcellularLocation>
        <location evidence="1">Nucleus</location>
    </subcellularLocation>
</comment>
<dbReference type="EMBL" id="CAJMWV010000463">
    <property type="protein sequence ID" value="CAE6397766.1"/>
    <property type="molecule type" value="Genomic_DNA"/>
</dbReference>
<dbReference type="GO" id="GO:0005634">
    <property type="term" value="C:nucleus"/>
    <property type="evidence" value="ECO:0007669"/>
    <property type="project" value="UniProtKB-SubCell"/>
</dbReference>
<feature type="domain" description="R3H" evidence="11">
    <location>
        <begin position="774"/>
        <end position="836"/>
    </location>
</feature>